<feature type="region of interest" description="Disordered" evidence="1">
    <location>
        <begin position="162"/>
        <end position="196"/>
    </location>
</feature>
<keyword evidence="4" id="KW-1185">Reference proteome</keyword>
<feature type="chain" id="PRO_5046238072" evidence="2">
    <location>
        <begin position="23"/>
        <end position="196"/>
    </location>
</feature>
<evidence type="ECO:0000256" key="2">
    <source>
        <dbReference type="SAM" id="SignalP"/>
    </source>
</evidence>
<reference evidence="3 4" key="1">
    <citation type="submission" date="2024-04" db="EMBL/GenBank/DDBJ databases">
        <title>Luteolibacter sp. isolated from soil.</title>
        <authorList>
            <person name="An J."/>
        </authorList>
    </citation>
    <scope>NUCLEOTIDE SEQUENCE [LARGE SCALE GENOMIC DNA]</scope>
    <source>
        <strain evidence="3 4">Y139</strain>
    </source>
</reference>
<proteinExistence type="predicted"/>
<evidence type="ECO:0000256" key="1">
    <source>
        <dbReference type="SAM" id="MobiDB-lite"/>
    </source>
</evidence>
<gene>
    <name evidence="3" type="ORF">WKV53_13615</name>
</gene>
<dbReference type="EMBL" id="JBBUKT010000004">
    <property type="protein sequence ID" value="MEK7951548.1"/>
    <property type="molecule type" value="Genomic_DNA"/>
</dbReference>
<dbReference type="Proteomes" id="UP001371305">
    <property type="component" value="Unassembled WGS sequence"/>
</dbReference>
<feature type="signal peptide" evidence="2">
    <location>
        <begin position="1"/>
        <end position="22"/>
    </location>
</feature>
<protein>
    <submittedName>
        <fullName evidence="3">Uncharacterized protein</fullName>
    </submittedName>
</protein>
<feature type="compositionally biased region" description="Basic and acidic residues" evidence="1">
    <location>
        <begin position="177"/>
        <end position="196"/>
    </location>
</feature>
<evidence type="ECO:0000313" key="3">
    <source>
        <dbReference type="EMBL" id="MEK7951548.1"/>
    </source>
</evidence>
<organism evidence="3 4">
    <name type="scientific">Luteolibacter soli</name>
    <dbReference type="NCBI Taxonomy" id="3135280"/>
    <lineage>
        <taxon>Bacteria</taxon>
        <taxon>Pseudomonadati</taxon>
        <taxon>Verrucomicrobiota</taxon>
        <taxon>Verrucomicrobiia</taxon>
        <taxon>Verrucomicrobiales</taxon>
        <taxon>Verrucomicrobiaceae</taxon>
        <taxon>Luteolibacter</taxon>
    </lineage>
</organism>
<accession>A0ABU9AVE5</accession>
<dbReference type="RefSeq" id="WP_341405160.1">
    <property type="nucleotide sequence ID" value="NZ_JBBUKT010000004.1"/>
</dbReference>
<sequence>MKPSLLACLCLSAGSLIAPTHAAPEIDSDAPVTAEDLGITKWVPKLPEDKTKRLIVTVKITQTKLDKVELHTSRAVFDLDAASKCFLLTYRSSLFGGNSNHCTVRFGKWRNPSSSRGLDLTENVDQHEETYTPNATTIVRHIDGGNYRIDYMVEEVSREELKAIAGDAPEGQNGEKLGTDDLKEPRPVPPDPEPRK</sequence>
<evidence type="ECO:0000313" key="4">
    <source>
        <dbReference type="Proteomes" id="UP001371305"/>
    </source>
</evidence>
<comment type="caution">
    <text evidence="3">The sequence shown here is derived from an EMBL/GenBank/DDBJ whole genome shotgun (WGS) entry which is preliminary data.</text>
</comment>
<name>A0ABU9AVE5_9BACT</name>
<keyword evidence="2" id="KW-0732">Signal</keyword>